<sequence length="131" mass="14452">MPAKDKMLTVRCLKRVLLINQNLVRWCRPLSLREPKTSQSSGAEDFSSSGVEDISSLGAEDVSSSGAEDFSSSGAEDFSSSGAEDLFGGSRRFLNLQEPKILNLQSMKISQSSKHEDLSYTLYFSDDKVYL</sequence>
<evidence type="ECO:0000313" key="1">
    <source>
        <dbReference type="EMBL" id="KAI3746410.1"/>
    </source>
</evidence>
<gene>
    <name evidence="1" type="ORF">L6452_08843</name>
</gene>
<reference evidence="2" key="1">
    <citation type="journal article" date="2022" name="Mol. Ecol. Resour.">
        <title>The genomes of chicory, endive, great burdock and yacon provide insights into Asteraceae palaeo-polyploidization history and plant inulin production.</title>
        <authorList>
            <person name="Fan W."/>
            <person name="Wang S."/>
            <person name="Wang H."/>
            <person name="Wang A."/>
            <person name="Jiang F."/>
            <person name="Liu H."/>
            <person name="Zhao H."/>
            <person name="Xu D."/>
            <person name="Zhang Y."/>
        </authorList>
    </citation>
    <scope>NUCLEOTIDE SEQUENCE [LARGE SCALE GENOMIC DNA]</scope>
    <source>
        <strain evidence="2">cv. Niubang</strain>
    </source>
</reference>
<reference evidence="1 2" key="2">
    <citation type="journal article" date="2022" name="Mol. Ecol. Resour.">
        <title>The genomes of chicory, endive, great burdock and yacon provide insights into Asteraceae paleo-polyploidization history and plant inulin production.</title>
        <authorList>
            <person name="Fan W."/>
            <person name="Wang S."/>
            <person name="Wang H."/>
            <person name="Wang A."/>
            <person name="Jiang F."/>
            <person name="Liu H."/>
            <person name="Zhao H."/>
            <person name="Xu D."/>
            <person name="Zhang Y."/>
        </authorList>
    </citation>
    <scope>NUCLEOTIDE SEQUENCE [LARGE SCALE GENOMIC DNA]</scope>
    <source>
        <strain evidence="2">cv. Niubang</strain>
    </source>
</reference>
<dbReference type="Proteomes" id="UP001055879">
    <property type="component" value="Linkage Group LG03"/>
</dbReference>
<accession>A0ACB9DJ09</accession>
<organism evidence="1 2">
    <name type="scientific">Arctium lappa</name>
    <name type="common">Greater burdock</name>
    <name type="synonym">Lappa major</name>
    <dbReference type="NCBI Taxonomy" id="4217"/>
    <lineage>
        <taxon>Eukaryota</taxon>
        <taxon>Viridiplantae</taxon>
        <taxon>Streptophyta</taxon>
        <taxon>Embryophyta</taxon>
        <taxon>Tracheophyta</taxon>
        <taxon>Spermatophyta</taxon>
        <taxon>Magnoliopsida</taxon>
        <taxon>eudicotyledons</taxon>
        <taxon>Gunneridae</taxon>
        <taxon>Pentapetalae</taxon>
        <taxon>asterids</taxon>
        <taxon>campanulids</taxon>
        <taxon>Asterales</taxon>
        <taxon>Asteraceae</taxon>
        <taxon>Carduoideae</taxon>
        <taxon>Cardueae</taxon>
        <taxon>Arctiinae</taxon>
        <taxon>Arctium</taxon>
    </lineage>
</organism>
<keyword evidence="2" id="KW-1185">Reference proteome</keyword>
<evidence type="ECO:0000313" key="2">
    <source>
        <dbReference type="Proteomes" id="UP001055879"/>
    </source>
</evidence>
<dbReference type="EMBL" id="CM042049">
    <property type="protein sequence ID" value="KAI3746410.1"/>
    <property type="molecule type" value="Genomic_DNA"/>
</dbReference>
<comment type="caution">
    <text evidence="1">The sequence shown here is derived from an EMBL/GenBank/DDBJ whole genome shotgun (WGS) entry which is preliminary data.</text>
</comment>
<proteinExistence type="predicted"/>
<protein>
    <submittedName>
        <fullName evidence="1">Uncharacterized protein</fullName>
    </submittedName>
</protein>
<name>A0ACB9DJ09_ARCLA</name>